<protein>
    <submittedName>
        <fullName evidence="1">Uncharacterized protein</fullName>
    </submittedName>
</protein>
<name>A0A0H2QZR8_9AGAM</name>
<dbReference type="AlphaFoldDB" id="A0A0H2QZR8"/>
<proteinExistence type="predicted"/>
<gene>
    <name evidence="1" type="ORF">SCHPADRAFT_752951</name>
</gene>
<organism evidence="1 2">
    <name type="scientific">Schizopora paradoxa</name>
    <dbReference type="NCBI Taxonomy" id="27342"/>
    <lineage>
        <taxon>Eukaryota</taxon>
        <taxon>Fungi</taxon>
        <taxon>Dikarya</taxon>
        <taxon>Basidiomycota</taxon>
        <taxon>Agaricomycotina</taxon>
        <taxon>Agaricomycetes</taxon>
        <taxon>Hymenochaetales</taxon>
        <taxon>Schizoporaceae</taxon>
        <taxon>Schizopora</taxon>
    </lineage>
</organism>
<keyword evidence="2" id="KW-1185">Reference proteome</keyword>
<dbReference type="EMBL" id="KQ086523">
    <property type="protein sequence ID" value="KLO04492.1"/>
    <property type="molecule type" value="Genomic_DNA"/>
</dbReference>
<reference evidence="1 2" key="1">
    <citation type="submission" date="2015-04" db="EMBL/GenBank/DDBJ databases">
        <title>Complete genome sequence of Schizopora paradoxa KUC8140, a cosmopolitan wood degrader in East Asia.</title>
        <authorList>
            <consortium name="DOE Joint Genome Institute"/>
            <person name="Min B."/>
            <person name="Park H."/>
            <person name="Jang Y."/>
            <person name="Kim J.-J."/>
            <person name="Kim K.H."/>
            <person name="Pangilinan J."/>
            <person name="Lipzen A."/>
            <person name="Riley R."/>
            <person name="Grigoriev I.V."/>
            <person name="Spatafora J.W."/>
            <person name="Choi I.-G."/>
        </authorList>
    </citation>
    <scope>NUCLEOTIDE SEQUENCE [LARGE SCALE GENOMIC DNA]</scope>
    <source>
        <strain evidence="1 2">KUC8140</strain>
    </source>
</reference>
<evidence type="ECO:0000313" key="2">
    <source>
        <dbReference type="Proteomes" id="UP000053477"/>
    </source>
</evidence>
<dbReference type="OrthoDB" id="3069701at2759"/>
<sequence>MQLCSDKRVRNLYGIDYVREHGRISTLEFERLWISLDPWTKSACGITTGYVLVCLLYVHRFTSNGVKSLKLRQKLRNLTRLQPEFVL</sequence>
<accession>A0A0H2QZR8</accession>
<dbReference type="InParanoid" id="A0A0H2QZR8"/>
<dbReference type="Proteomes" id="UP000053477">
    <property type="component" value="Unassembled WGS sequence"/>
</dbReference>
<evidence type="ECO:0000313" key="1">
    <source>
        <dbReference type="EMBL" id="KLO04492.1"/>
    </source>
</evidence>